<dbReference type="OrthoDB" id="542931at2759"/>
<organism evidence="11 12">
    <name type="scientific">Tribonema minus</name>
    <dbReference type="NCBI Taxonomy" id="303371"/>
    <lineage>
        <taxon>Eukaryota</taxon>
        <taxon>Sar</taxon>
        <taxon>Stramenopiles</taxon>
        <taxon>Ochrophyta</taxon>
        <taxon>PX clade</taxon>
        <taxon>Xanthophyceae</taxon>
        <taxon>Tribonematales</taxon>
        <taxon>Tribonemataceae</taxon>
        <taxon>Tribonema</taxon>
    </lineage>
</organism>
<evidence type="ECO:0000256" key="3">
    <source>
        <dbReference type="ARBA" id="ARBA00022448"/>
    </source>
</evidence>
<proteinExistence type="inferred from homology"/>
<dbReference type="GO" id="GO:0005802">
    <property type="term" value="C:trans-Golgi network"/>
    <property type="evidence" value="ECO:0007669"/>
    <property type="project" value="TreeGrafter"/>
</dbReference>
<evidence type="ECO:0000313" key="12">
    <source>
        <dbReference type="Proteomes" id="UP000664859"/>
    </source>
</evidence>
<dbReference type="GO" id="GO:0005829">
    <property type="term" value="C:cytosol"/>
    <property type="evidence" value="ECO:0007669"/>
    <property type="project" value="GOC"/>
</dbReference>
<keyword evidence="6 10" id="KW-1133">Transmembrane helix</keyword>
<gene>
    <name evidence="11" type="ORF">JKP88DRAFT_291954</name>
</gene>
<sequence>MAVFDAKLTVMQIVALQSFYYVVMGVVLTCFRIIFGTKLSLSLMFSAANLSFASAPGLTGVFATLVTAALGALLLVVIVEKTKRCLDFTATLFLVHAALTCAFGGAPRRWEWYVVQGCALVIMVLLGEFLCARNEMRDIPLYTPLSVTPASASAGAVAAASRDIEMGPRSSGGGGGRGGGGGCGLSPIHERRSPLRDLVAPQQQQRSATLQARLALSEPDP</sequence>
<dbReference type="PANTHER" id="PTHR12952">
    <property type="entry name" value="SYS1"/>
    <property type="match status" value="1"/>
</dbReference>
<dbReference type="AlphaFoldDB" id="A0A835ZG38"/>
<feature type="transmembrane region" description="Helical" evidence="10">
    <location>
        <begin position="55"/>
        <end position="79"/>
    </location>
</feature>
<evidence type="ECO:0000256" key="9">
    <source>
        <dbReference type="SAM" id="MobiDB-lite"/>
    </source>
</evidence>
<evidence type="ECO:0000256" key="6">
    <source>
        <dbReference type="ARBA" id="ARBA00022989"/>
    </source>
</evidence>
<feature type="transmembrane region" description="Helical" evidence="10">
    <location>
        <begin position="12"/>
        <end position="35"/>
    </location>
</feature>
<reference evidence="11" key="1">
    <citation type="submission" date="2021-02" db="EMBL/GenBank/DDBJ databases">
        <title>First Annotated Genome of the Yellow-green Alga Tribonema minus.</title>
        <authorList>
            <person name="Mahan K.M."/>
        </authorList>
    </citation>
    <scope>NUCLEOTIDE SEQUENCE</scope>
    <source>
        <strain evidence="11">UTEX B ZZ1240</strain>
    </source>
</reference>
<evidence type="ECO:0000256" key="1">
    <source>
        <dbReference type="ARBA" id="ARBA00004653"/>
    </source>
</evidence>
<evidence type="ECO:0000256" key="4">
    <source>
        <dbReference type="ARBA" id="ARBA00022692"/>
    </source>
</evidence>
<dbReference type="PANTHER" id="PTHR12952:SF0">
    <property type="entry name" value="PROTEIN SYS1 HOMOLOG"/>
    <property type="match status" value="1"/>
</dbReference>
<dbReference type="Pfam" id="PF09801">
    <property type="entry name" value="SYS1"/>
    <property type="match status" value="1"/>
</dbReference>
<dbReference type="EMBL" id="JAFCMP010000001">
    <property type="protein sequence ID" value="KAG5193131.1"/>
    <property type="molecule type" value="Genomic_DNA"/>
</dbReference>
<evidence type="ECO:0000256" key="7">
    <source>
        <dbReference type="ARBA" id="ARBA00023034"/>
    </source>
</evidence>
<dbReference type="GO" id="GO:0000139">
    <property type="term" value="C:Golgi membrane"/>
    <property type="evidence" value="ECO:0007669"/>
    <property type="project" value="UniProtKB-SubCell"/>
</dbReference>
<feature type="compositionally biased region" description="Polar residues" evidence="9">
    <location>
        <begin position="201"/>
        <end position="210"/>
    </location>
</feature>
<name>A0A835ZG38_9STRA</name>
<comment type="subcellular location">
    <subcellularLocation>
        <location evidence="1">Golgi apparatus membrane</location>
        <topology evidence="1">Multi-pass membrane protein</topology>
    </subcellularLocation>
</comment>
<dbReference type="GO" id="GO:0043001">
    <property type="term" value="P:Golgi to plasma membrane protein transport"/>
    <property type="evidence" value="ECO:0007669"/>
    <property type="project" value="TreeGrafter"/>
</dbReference>
<dbReference type="Proteomes" id="UP000664859">
    <property type="component" value="Unassembled WGS sequence"/>
</dbReference>
<feature type="compositionally biased region" description="Gly residues" evidence="9">
    <location>
        <begin position="170"/>
        <end position="184"/>
    </location>
</feature>
<protein>
    <submittedName>
        <fullName evidence="11">Integral membrane protein S linking to the trans Golgi network-domain-containing protein</fullName>
    </submittedName>
</protein>
<dbReference type="GO" id="GO:0034067">
    <property type="term" value="P:protein localization to Golgi apparatus"/>
    <property type="evidence" value="ECO:0007669"/>
    <property type="project" value="TreeGrafter"/>
</dbReference>
<feature type="transmembrane region" description="Helical" evidence="10">
    <location>
        <begin position="86"/>
        <end position="106"/>
    </location>
</feature>
<dbReference type="InterPro" id="IPR019185">
    <property type="entry name" value="Integral_membrane_SYS1-rel"/>
</dbReference>
<feature type="region of interest" description="Disordered" evidence="9">
    <location>
        <begin position="167"/>
        <end position="221"/>
    </location>
</feature>
<comment type="caution">
    <text evidence="11">The sequence shown here is derived from an EMBL/GenBank/DDBJ whole genome shotgun (WGS) entry which is preliminary data.</text>
</comment>
<evidence type="ECO:0000256" key="8">
    <source>
        <dbReference type="ARBA" id="ARBA00023136"/>
    </source>
</evidence>
<evidence type="ECO:0000256" key="10">
    <source>
        <dbReference type="SAM" id="Phobius"/>
    </source>
</evidence>
<keyword evidence="5" id="KW-0653">Protein transport</keyword>
<keyword evidence="12" id="KW-1185">Reference proteome</keyword>
<keyword evidence="7" id="KW-0333">Golgi apparatus</keyword>
<evidence type="ECO:0000313" key="11">
    <source>
        <dbReference type="EMBL" id="KAG5193131.1"/>
    </source>
</evidence>
<accession>A0A835ZG38</accession>
<keyword evidence="8 10" id="KW-0472">Membrane</keyword>
<evidence type="ECO:0000256" key="2">
    <source>
        <dbReference type="ARBA" id="ARBA00008160"/>
    </source>
</evidence>
<evidence type="ECO:0000256" key="5">
    <source>
        <dbReference type="ARBA" id="ARBA00022927"/>
    </source>
</evidence>
<dbReference type="GO" id="GO:0006895">
    <property type="term" value="P:Golgi to endosome transport"/>
    <property type="evidence" value="ECO:0007669"/>
    <property type="project" value="TreeGrafter"/>
</dbReference>
<keyword evidence="3" id="KW-0813">Transport</keyword>
<comment type="similarity">
    <text evidence="2">Belongs to the SYS1 family.</text>
</comment>
<feature type="transmembrane region" description="Helical" evidence="10">
    <location>
        <begin position="112"/>
        <end position="131"/>
    </location>
</feature>
<keyword evidence="4 10" id="KW-0812">Transmembrane</keyword>